<accession>A0A2K8PEW4</accession>
<dbReference type="AlphaFoldDB" id="A0A2K8PEW4"/>
<organism evidence="2 3">
    <name type="scientific">Streptomyces lavendulae subsp. lavendulae</name>
    <dbReference type="NCBI Taxonomy" id="58340"/>
    <lineage>
        <taxon>Bacteria</taxon>
        <taxon>Bacillati</taxon>
        <taxon>Actinomycetota</taxon>
        <taxon>Actinomycetes</taxon>
        <taxon>Kitasatosporales</taxon>
        <taxon>Streptomycetaceae</taxon>
        <taxon>Streptomyces</taxon>
    </lineage>
</organism>
<evidence type="ECO:0000256" key="1">
    <source>
        <dbReference type="SAM" id="MobiDB-lite"/>
    </source>
</evidence>
<dbReference type="OrthoDB" id="4829274at2"/>
<dbReference type="RefSeq" id="WP_051841550.1">
    <property type="nucleotide sequence ID" value="NZ_CP024985.1"/>
</dbReference>
<keyword evidence="3" id="KW-1185">Reference proteome</keyword>
<dbReference type="InterPro" id="IPR040547">
    <property type="entry name" value="CdiI"/>
</dbReference>
<dbReference type="Proteomes" id="UP000231791">
    <property type="component" value="Chromosome"/>
</dbReference>
<name>A0A2K8PEW4_STRLA</name>
<dbReference type="Pfam" id="PF18616">
    <property type="entry name" value="CdiI_3"/>
    <property type="match status" value="1"/>
</dbReference>
<dbReference type="EMBL" id="CP024985">
    <property type="protein sequence ID" value="ATZ25259.1"/>
    <property type="molecule type" value="Genomic_DNA"/>
</dbReference>
<evidence type="ECO:0000313" key="2">
    <source>
        <dbReference type="EMBL" id="ATZ25259.1"/>
    </source>
</evidence>
<feature type="region of interest" description="Disordered" evidence="1">
    <location>
        <begin position="1"/>
        <end position="25"/>
    </location>
</feature>
<proteinExistence type="predicted"/>
<protein>
    <submittedName>
        <fullName evidence="2">Uncharacterized protein</fullName>
    </submittedName>
</protein>
<sequence length="132" mass="15088">MPIDFNPDRSIQELEGDDWGNPPEDSTGLVQAVYTLRRRPLSRLSAYELGRLIGQDVGLRWTLPLALKVLRDTVDDHNRGGFYDDDLLSAVLGRKPDTWKEFPELAQEANEIIDLLSNLTPNMARQVKRFRP</sequence>
<evidence type="ECO:0000313" key="3">
    <source>
        <dbReference type="Proteomes" id="UP000231791"/>
    </source>
</evidence>
<dbReference type="CDD" id="cd20691">
    <property type="entry name" value="CdiI_EC536-like"/>
    <property type="match status" value="1"/>
</dbReference>
<feature type="compositionally biased region" description="Basic and acidic residues" evidence="1">
    <location>
        <begin position="1"/>
        <end position="12"/>
    </location>
</feature>
<gene>
    <name evidence="2" type="ORF">SLAV_17045</name>
</gene>
<dbReference type="GeneID" id="49384453"/>
<dbReference type="KEGG" id="slx:SLAV_17045"/>
<reference evidence="2 3" key="1">
    <citation type="submission" date="2017-11" db="EMBL/GenBank/DDBJ databases">
        <title>Complete genome sequence of Streptomyces lavendulae subsp. lavendulae CCM 3239 (formerly 'Streptomyces aureofaciens CCM 3239'), the producer of the angucycline-type antibiotic auricin.</title>
        <authorList>
            <person name="Busche T."/>
            <person name="Novakova R."/>
            <person name="Al'Dilaimi A."/>
            <person name="Homerova D."/>
            <person name="Feckova L."/>
            <person name="Rezuchova B."/>
            <person name="Mingyar E."/>
            <person name="Csolleiova D."/>
            <person name="Bekeova C."/>
            <person name="Winkler A."/>
            <person name="Sevcikova B."/>
            <person name="Kalinowski J."/>
            <person name="Kormanec J."/>
            <person name="Ruckert C."/>
        </authorList>
    </citation>
    <scope>NUCLEOTIDE SEQUENCE [LARGE SCALE GENOMIC DNA]</scope>
    <source>
        <strain evidence="2 3">CCM 3239</strain>
    </source>
</reference>